<dbReference type="EMBL" id="BK029940">
    <property type="protein sequence ID" value="DAD55897.1"/>
    <property type="molecule type" value="Genomic_DNA"/>
</dbReference>
<sequence>MGYFRNLTNAELWSACSELKEIEKKNPPKNKENWPIKHGSYFSKAVDYYDHFVSMPVTVAVSELKFEVERRGIINDCKRV</sequence>
<name>A0A8D9PEU7_9VIRU</name>
<protein>
    <submittedName>
        <fullName evidence="1">Uncharacterized protein</fullName>
    </submittedName>
</protein>
<proteinExistence type="predicted"/>
<reference evidence="1" key="1">
    <citation type="journal article" date="2021" name="Proc. Natl. Acad. Sci. U.S.A.">
        <title>A Catalog of Tens of Thousands of Viruses from Human Metagenomes Reveals Hidden Associations with Chronic Diseases.</title>
        <authorList>
            <person name="Tisza M.J."/>
            <person name="Buck C.B."/>
        </authorList>
    </citation>
    <scope>NUCLEOTIDE SEQUENCE</scope>
    <source>
        <strain evidence="1">CtOZu12</strain>
    </source>
</reference>
<evidence type="ECO:0000313" key="1">
    <source>
        <dbReference type="EMBL" id="DAD55897.1"/>
    </source>
</evidence>
<organism evidence="1">
    <name type="scientific">Bacteriophage sp</name>
    <dbReference type="NCBI Taxonomy" id="38018"/>
    <lineage>
        <taxon>Viruses</taxon>
    </lineage>
</organism>
<accession>A0A8D9PEU7</accession>